<dbReference type="Pfam" id="PF17164">
    <property type="entry name" value="DUF5122"/>
    <property type="match status" value="9"/>
</dbReference>
<feature type="chain" id="PRO_5046776676" evidence="1">
    <location>
        <begin position="29"/>
        <end position="853"/>
    </location>
</feature>
<keyword evidence="1" id="KW-0732">Signal</keyword>
<protein>
    <submittedName>
        <fullName evidence="2">T9SS type A sorting domain-containing protein</fullName>
    </submittedName>
</protein>
<dbReference type="InterPro" id="IPR013431">
    <property type="entry name" value="Delta_60_rpt"/>
</dbReference>
<evidence type="ECO:0000313" key="3">
    <source>
        <dbReference type="Proteomes" id="UP000618931"/>
    </source>
</evidence>
<feature type="signal peptide" evidence="1">
    <location>
        <begin position="1"/>
        <end position="28"/>
    </location>
</feature>
<dbReference type="SUPFAM" id="SSF101898">
    <property type="entry name" value="NHL repeat"/>
    <property type="match status" value="2"/>
</dbReference>
<dbReference type="Gene3D" id="2.80.10.50">
    <property type="match status" value="5"/>
</dbReference>
<dbReference type="EMBL" id="JADQDM010000021">
    <property type="protein sequence ID" value="MBF9224009.1"/>
    <property type="molecule type" value="Genomic_DNA"/>
</dbReference>
<keyword evidence="3" id="KW-1185">Reference proteome</keyword>
<proteinExistence type="predicted"/>
<name>A0ABS0IC11_9BACT</name>
<dbReference type="RefSeq" id="WP_196295427.1">
    <property type="nucleotide sequence ID" value="NZ_JADQDM010000021.1"/>
</dbReference>
<dbReference type="Proteomes" id="UP000618931">
    <property type="component" value="Unassembled WGS sequence"/>
</dbReference>
<gene>
    <name evidence="2" type="ORF">I2H31_23100</name>
</gene>
<reference evidence="2 3" key="1">
    <citation type="submission" date="2020-11" db="EMBL/GenBank/DDBJ databases">
        <authorList>
            <person name="Kim M.K."/>
        </authorList>
    </citation>
    <scope>NUCLEOTIDE SEQUENCE [LARGE SCALE GENOMIC DNA]</scope>
    <source>
        <strain evidence="2 3">BT662</strain>
    </source>
</reference>
<sequence>MKANFLLRGRFGLWALGCLVLVAGTARAQGPTIDPTFQATNVAIAASARQVVQLPSGKRVLLGSFRQVGAMTSNGLVRLLAGSNQVDAVFQANTASLNVAEVDRLIALPNDQLLLFSQANNSLLTLGTVSRRGLLRLNADGTPDASFNTGTGPSVGVNDVVVQPDGKLLLAGAFTQFNGQTVNRLIRLNADGTLDATFQVSISNSNGQYAYINRVVLQPDGRLLLAGYFSTVQGQAVGLLARLLPAGTLDTSFSAPVIASGHFIAGMAVQPDAKILAAYVLYQGIGTPPPPLIRLLPDGTPDASFQTGTSFSSGFNSPVLPTQPVVVEPGGGILVATTALSYNGQPIGRVARLLPSGSLDTSFQTQQISGALYPEAPTSLQLLANGQLLTNYKLLNPTGTVDAGFDPQLKNPGQVMALALQPDGKLLVGGIFTEISGVAAGSLARLNPDGTPDAAFTTAAATNGIVYDLALQPDGKLLVGGDFTLLGGTTRQALGRLLPTGVADAAFASPIQPPPSALNVPKVRALAVQPDGNVLISGMFILTPGGGANASRTSARLLGSTGQVDASFAYPSAFNVVQFLVQPDGRIVVGGQGTVGSRPYALVQRLLPDGSPDPAFVTTPATVTFEAVRALQLDAAGRLYVGGQFTQFGSVPSSAVARLLPDGTPDVTFTTTLGSQSNVYALALQPNGRLLAGGALLTSGAQAHGSARLLPTGALDVSYTPTAGPDRPIFRLLVQPDGAIVAGGAFTSVNGSSFYTGLTRLLDPNVLSVASRHRPKAPTLAWPVPAHAYLHLALDAASRPQRVEVLDALGRVVLTQPTPQAELTLATGALPAGAYVLRVQYATGPVTRRVALE</sequence>
<accession>A0ABS0IC11</accession>
<dbReference type="NCBIfam" id="TIGR04183">
    <property type="entry name" value="Por_Secre_tail"/>
    <property type="match status" value="1"/>
</dbReference>
<organism evidence="2 3">
    <name type="scientific">Hymenobacter ruricola</name>
    <dbReference type="NCBI Taxonomy" id="2791023"/>
    <lineage>
        <taxon>Bacteria</taxon>
        <taxon>Pseudomonadati</taxon>
        <taxon>Bacteroidota</taxon>
        <taxon>Cytophagia</taxon>
        <taxon>Cytophagales</taxon>
        <taxon>Hymenobacteraceae</taxon>
        <taxon>Hymenobacter</taxon>
    </lineage>
</organism>
<comment type="caution">
    <text evidence="2">The sequence shown here is derived from an EMBL/GenBank/DDBJ whole genome shotgun (WGS) entry which is preliminary data.</text>
</comment>
<evidence type="ECO:0000256" key="1">
    <source>
        <dbReference type="SAM" id="SignalP"/>
    </source>
</evidence>
<dbReference type="NCBIfam" id="TIGR02608">
    <property type="entry name" value="delta_60_rpt"/>
    <property type="match status" value="10"/>
</dbReference>
<dbReference type="InterPro" id="IPR026444">
    <property type="entry name" value="Secre_tail"/>
</dbReference>
<evidence type="ECO:0000313" key="2">
    <source>
        <dbReference type="EMBL" id="MBF9224009.1"/>
    </source>
</evidence>